<evidence type="ECO:0000313" key="4">
    <source>
        <dbReference type="EMBL" id="CAB4009803.1"/>
    </source>
</evidence>
<dbReference type="CDD" id="cd00063">
    <property type="entry name" value="FN3"/>
    <property type="match status" value="1"/>
</dbReference>
<evidence type="ECO:0000256" key="1">
    <source>
        <dbReference type="SAM" id="MobiDB-lite"/>
    </source>
</evidence>
<dbReference type="Gene3D" id="2.60.40.10">
    <property type="entry name" value="Immunoglobulins"/>
    <property type="match status" value="1"/>
</dbReference>
<dbReference type="OrthoDB" id="5971033at2759"/>
<dbReference type="PROSITE" id="PS50853">
    <property type="entry name" value="FN3"/>
    <property type="match status" value="1"/>
</dbReference>
<evidence type="ECO:0000256" key="3">
    <source>
        <dbReference type="SAM" id="SignalP"/>
    </source>
</evidence>
<feature type="signal peptide" evidence="3">
    <location>
        <begin position="1"/>
        <end position="20"/>
    </location>
</feature>
<feature type="compositionally biased region" description="Low complexity" evidence="1">
    <location>
        <begin position="450"/>
        <end position="461"/>
    </location>
</feature>
<dbReference type="InterPro" id="IPR003961">
    <property type="entry name" value="FN3_dom"/>
</dbReference>
<dbReference type="Pfam" id="PF00041">
    <property type="entry name" value="fn3"/>
    <property type="match status" value="1"/>
</dbReference>
<feature type="transmembrane region" description="Helical" evidence="2">
    <location>
        <begin position="367"/>
        <end position="391"/>
    </location>
</feature>
<keyword evidence="4" id="KW-0675">Receptor</keyword>
<evidence type="ECO:0000256" key="2">
    <source>
        <dbReference type="SAM" id="Phobius"/>
    </source>
</evidence>
<dbReference type="InterPro" id="IPR036116">
    <property type="entry name" value="FN3_sf"/>
</dbReference>
<dbReference type="EMBL" id="CACRXK020006577">
    <property type="protein sequence ID" value="CAB4009803.1"/>
    <property type="molecule type" value="Genomic_DNA"/>
</dbReference>
<sequence length="504" mass="56847">MRVPWVRFLLFVFAACGTEATNCSSIEVPEVAITYWKDFSTDASWLRTVQNANYTITGCCIHPHFPEICSKCPTYKPLTECRDNPKQEFGRICQLSHYIITVQTVSINLSITVPGCRTQSKIYSKRITDEEIKMKPVTNLSLKMQRGGEALLASWFHDDDDHLNLCYFYRALEILESQKKDEFEHGESETMSHTVTLPTGRLHAFKRFEFCVKLRYCPGTFMGKMSEEECVEIRLPPDVPSKPLEMLCGNENQEQKTECPVVEDETERNVTLFWKLPEKSSWNGLPTIIKIKIRFEGKDENYTYYRNISATNTNYTLTGLKLDGHYKIQLIFCSNGGDGPITAPIELSEIKVKRPVPVGGEEDDPTLLIIIVVAAVVLIVVVVVVFIYLLLRSKRQLTLPHLQPPRQGTAHSGTDCNLKTNPADYDFLMNNHEQEIKNKSSYEKLSCNGSSTSESTTDSASCPLVARTPDTSRDTGYDDVTHCPKKTGNESDSSLASGERTSDV</sequence>
<feature type="region of interest" description="Disordered" evidence="1">
    <location>
        <begin position="444"/>
        <end position="504"/>
    </location>
</feature>
<keyword evidence="2" id="KW-1133">Transmembrane helix</keyword>
<evidence type="ECO:0000313" key="5">
    <source>
        <dbReference type="Proteomes" id="UP001152795"/>
    </source>
</evidence>
<feature type="chain" id="PRO_5043333027" evidence="3">
    <location>
        <begin position="21"/>
        <end position="504"/>
    </location>
</feature>
<comment type="caution">
    <text evidence="4">The sequence shown here is derived from an EMBL/GenBank/DDBJ whole genome shotgun (WGS) entry which is preliminary data.</text>
</comment>
<keyword evidence="3" id="KW-0732">Signal</keyword>
<dbReference type="SUPFAM" id="SSF49265">
    <property type="entry name" value="Fibronectin type III"/>
    <property type="match status" value="1"/>
</dbReference>
<keyword evidence="2" id="KW-0472">Membrane</keyword>
<accession>A0A6S7I033</accession>
<dbReference type="InterPro" id="IPR013783">
    <property type="entry name" value="Ig-like_fold"/>
</dbReference>
<dbReference type="AlphaFoldDB" id="A0A6S7I033"/>
<name>A0A6S7I033_PARCT</name>
<feature type="compositionally biased region" description="Basic and acidic residues" evidence="1">
    <location>
        <begin position="470"/>
        <end position="482"/>
    </location>
</feature>
<protein>
    <submittedName>
        <fullName evidence="4">Ephrin type-A receptor 4 isoform X2</fullName>
    </submittedName>
</protein>
<proteinExistence type="predicted"/>
<reference evidence="4" key="1">
    <citation type="submission" date="2020-04" db="EMBL/GenBank/DDBJ databases">
        <authorList>
            <person name="Alioto T."/>
            <person name="Alioto T."/>
            <person name="Gomez Garrido J."/>
        </authorList>
    </citation>
    <scope>NUCLEOTIDE SEQUENCE</scope>
    <source>
        <strain evidence="4">A484AB</strain>
    </source>
</reference>
<keyword evidence="2" id="KW-0812">Transmembrane</keyword>
<dbReference type="Proteomes" id="UP001152795">
    <property type="component" value="Unassembled WGS sequence"/>
</dbReference>
<gene>
    <name evidence="4" type="ORF">PACLA_8A081827</name>
</gene>
<keyword evidence="5" id="KW-1185">Reference proteome</keyword>
<organism evidence="4 5">
    <name type="scientific">Paramuricea clavata</name>
    <name type="common">Red gorgonian</name>
    <name type="synonym">Violescent sea-whip</name>
    <dbReference type="NCBI Taxonomy" id="317549"/>
    <lineage>
        <taxon>Eukaryota</taxon>
        <taxon>Metazoa</taxon>
        <taxon>Cnidaria</taxon>
        <taxon>Anthozoa</taxon>
        <taxon>Octocorallia</taxon>
        <taxon>Malacalcyonacea</taxon>
        <taxon>Plexauridae</taxon>
        <taxon>Paramuricea</taxon>
    </lineage>
</organism>